<sequence>MITFIKNNKHFTTITIINLFSKLGDRLFYIAMLSTAATLPHKNLAVMLVSFSETLPILCSFFLGSLADKKTKKSLLLIQTSVLRALIYIIIGILFHYSPTLYLIILSTIFNFLSDLAGNFSSALVIPFTKTLVKVDEMPQAQGIVSIASQLVNVFSTLLGSFLLVFISKTLLAWLNSSIFLLTGLGFLIIRKLLSNLETHLPHTIDTLSTWKLVKYNFIKLYQDRITFIELLQLTLINGFFGGLIPVFTLFVQKSTHLLPNSISIALLSACITIFMIIGNAISSKFMKNFNNIFFTYLIDFAIVVTGFVFYSHNTFFILLLVSFVALLLGIISPRFSAKVINKYPIENVGGIITTVNSLLVLTPPLTSIIFPLFAVHSLTTAYLSIIIYGVSLLLVNVISSYKH</sequence>
<dbReference type="Gene3D" id="1.20.1250.20">
    <property type="entry name" value="MFS general substrate transporter like domains"/>
    <property type="match status" value="1"/>
</dbReference>
<dbReference type="Pfam" id="PF07690">
    <property type="entry name" value="MFS_1"/>
    <property type="match status" value="1"/>
</dbReference>
<evidence type="ECO:0000256" key="6">
    <source>
        <dbReference type="ARBA" id="ARBA00023136"/>
    </source>
</evidence>
<dbReference type="GO" id="GO:0005886">
    <property type="term" value="C:plasma membrane"/>
    <property type="evidence" value="ECO:0007669"/>
    <property type="project" value="UniProtKB-SubCell"/>
</dbReference>
<dbReference type="Proteomes" id="UP000437575">
    <property type="component" value="Unassembled WGS sequence"/>
</dbReference>
<feature type="transmembrane region" description="Helical" evidence="7">
    <location>
        <begin position="317"/>
        <end position="337"/>
    </location>
</feature>
<feature type="transmembrane region" description="Helical" evidence="7">
    <location>
        <begin position="44"/>
        <end position="63"/>
    </location>
</feature>
<feature type="transmembrane region" description="Helical" evidence="7">
    <location>
        <begin position="294"/>
        <end position="311"/>
    </location>
</feature>
<dbReference type="PANTHER" id="PTHR43266">
    <property type="entry name" value="MACROLIDE-EFFLUX PROTEIN"/>
    <property type="match status" value="1"/>
</dbReference>
<feature type="transmembrane region" description="Helical" evidence="7">
    <location>
        <begin position="75"/>
        <end position="95"/>
    </location>
</feature>
<comment type="caution">
    <text evidence="8">The sequence shown here is derived from an EMBL/GenBank/DDBJ whole genome shotgun (WGS) entry which is preliminary data.</text>
</comment>
<feature type="transmembrane region" description="Helical" evidence="7">
    <location>
        <begin position="12"/>
        <end position="32"/>
    </location>
</feature>
<evidence type="ECO:0000313" key="11">
    <source>
        <dbReference type="Proteomes" id="UP000467635"/>
    </source>
</evidence>
<keyword evidence="2" id="KW-0813">Transport</keyword>
<feature type="transmembrane region" description="Helical" evidence="7">
    <location>
        <begin position="381"/>
        <end position="399"/>
    </location>
</feature>
<feature type="transmembrane region" description="Helical" evidence="7">
    <location>
        <begin position="349"/>
        <end position="375"/>
    </location>
</feature>
<evidence type="ECO:0000256" key="5">
    <source>
        <dbReference type="ARBA" id="ARBA00022989"/>
    </source>
</evidence>
<name>A0A6A8LR26_9LACO</name>
<feature type="transmembrane region" description="Helical" evidence="7">
    <location>
        <begin position="173"/>
        <end position="190"/>
    </location>
</feature>
<feature type="transmembrane region" description="Helical" evidence="7">
    <location>
        <begin position="228"/>
        <end position="251"/>
    </location>
</feature>
<dbReference type="InterPro" id="IPR011701">
    <property type="entry name" value="MFS"/>
</dbReference>
<dbReference type="PANTHER" id="PTHR43266:SF2">
    <property type="entry name" value="MAJOR FACILITATOR SUPERFAMILY (MFS) PROFILE DOMAIN-CONTAINING PROTEIN"/>
    <property type="match status" value="1"/>
</dbReference>
<feature type="transmembrane region" description="Helical" evidence="7">
    <location>
        <begin position="147"/>
        <end position="167"/>
    </location>
</feature>
<accession>A0A6A8LR26</accession>
<evidence type="ECO:0000313" key="8">
    <source>
        <dbReference type="EMBL" id="MSE05127.1"/>
    </source>
</evidence>
<keyword evidence="4 7" id="KW-0812">Transmembrane</keyword>
<dbReference type="GO" id="GO:0022857">
    <property type="term" value="F:transmembrane transporter activity"/>
    <property type="evidence" value="ECO:0007669"/>
    <property type="project" value="InterPro"/>
</dbReference>
<dbReference type="Proteomes" id="UP000467635">
    <property type="component" value="Unassembled WGS sequence"/>
</dbReference>
<dbReference type="SUPFAM" id="SSF103473">
    <property type="entry name" value="MFS general substrate transporter"/>
    <property type="match status" value="1"/>
</dbReference>
<proteinExistence type="predicted"/>
<evidence type="ECO:0000256" key="2">
    <source>
        <dbReference type="ARBA" id="ARBA00022448"/>
    </source>
</evidence>
<evidence type="ECO:0000256" key="1">
    <source>
        <dbReference type="ARBA" id="ARBA00004651"/>
    </source>
</evidence>
<feature type="transmembrane region" description="Helical" evidence="7">
    <location>
        <begin position="101"/>
        <end position="126"/>
    </location>
</feature>
<keyword evidence="5 7" id="KW-1133">Transmembrane helix</keyword>
<dbReference type="AlphaFoldDB" id="A0A6A8LR26"/>
<evidence type="ECO:0000256" key="7">
    <source>
        <dbReference type="SAM" id="Phobius"/>
    </source>
</evidence>
<dbReference type="EMBL" id="WKKZ01000137">
    <property type="protein sequence ID" value="MSE05127.1"/>
    <property type="molecule type" value="Genomic_DNA"/>
</dbReference>
<comment type="subcellular location">
    <subcellularLocation>
        <location evidence="1">Cell membrane</location>
        <topology evidence="1">Multi-pass membrane protein</topology>
    </subcellularLocation>
</comment>
<dbReference type="InterPro" id="IPR036259">
    <property type="entry name" value="MFS_trans_sf"/>
</dbReference>
<evidence type="ECO:0000256" key="3">
    <source>
        <dbReference type="ARBA" id="ARBA00022475"/>
    </source>
</evidence>
<gene>
    <name evidence="9" type="ORF">GKC33_01900</name>
    <name evidence="8" type="ORF">GKC34_04615</name>
</gene>
<keyword evidence="3" id="KW-1003">Cell membrane</keyword>
<feature type="transmembrane region" description="Helical" evidence="7">
    <location>
        <begin position="263"/>
        <end position="282"/>
    </location>
</feature>
<dbReference type="EMBL" id="WKKX01000038">
    <property type="protein sequence ID" value="MSE07514.1"/>
    <property type="molecule type" value="Genomic_DNA"/>
</dbReference>
<protein>
    <submittedName>
        <fullName evidence="8">MFS transporter</fullName>
    </submittedName>
</protein>
<evidence type="ECO:0000256" key="4">
    <source>
        <dbReference type="ARBA" id="ARBA00022692"/>
    </source>
</evidence>
<evidence type="ECO:0000313" key="10">
    <source>
        <dbReference type="Proteomes" id="UP000437575"/>
    </source>
</evidence>
<reference evidence="10 11" key="1">
    <citation type="submission" date="2019-11" db="EMBL/GenBank/DDBJ databases">
        <title>Draft Genome Sequence of Plant Growth-Promoting Rhizosphere-Associated Bacteria.</title>
        <authorList>
            <person name="Vasilyev I.Y."/>
            <person name="Radchenko V."/>
            <person name="Ilnitskaya E.V."/>
        </authorList>
    </citation>
    <scope>NUCLEOTIDE SEQUENCE [LARGE SCALE GENOMIC DNA]</scope>
    <source>
        <strain evidence="9 11">VRA_01-1sq_f</strain>
        <strain evidence="8 10">VRA_1sq_f</strain>
    </source>
</reference>
<evidence type="ECO:0000313" key="9">
    <source>
        <dbReference type="EMBL" id="MSE07514.1"/>
    </source>
</evidence>
<organism evidence="8 10">
    <name type="scientific">Ligilactobacillus salivarius</name>
    <dbReference type="NCBI Taxonomy" id="1624"/>
    <lineage>
        <taxon>Bacteria</taxon>
        <taxon>Bacillati</taxon>
        <taxon>Bacillota</taxon>
        <taxon>Bacilli</taxon>
        <taxon>Lactobacillales</taxon>
        <taxon>Lactobacillaceae</taxon>
        <taxon>Ligilactobacillus</taxon>
    </lineage>
</organism>
<keyword evidence="6 7" id="KW-0472">Membrane</keyword>